<evidence type="ECO:0000313" key="1">
    <source>
        <dbReference type="EMBL" id="SMO47002.1"/>
    </source>
</evidence>
<evidence type="ECO:0008006" key="3">
    <source>
        <dbReference type="Google" id="ProtNLM"/>
    </source>
</evidence>
<proteinExistence type="predicted"/>
<dbReference type="AlphaFoldDB" id="A0A521BIS9"/>
<gene>
    <name evidence="1" type="ORF">SAMN06273567_101788</name>
</gene>
<name>A0A521BIS9_9ACTN</name>
<accession>A0A521BIS9</accession>
<reference evidence="1 2" key="1">
    <citation type="submission" date="2017-05" db="EMBL/GenBank/DDBJ databases">
        <authorList>
            <person name="Varghese N."/>
            <person name="Submissions S."/>
        </authorList>
    </citation>
    <scope>NUCLEOTIDE SEQUENCE [LARGE SCALE GENOMIC DNA]</scope>
    <source>
        <strain evidence="1 2">DSM 46834</strain>
    </source>
</reference>
<sequence>MPSGACRDAADAAGLPTLTAMPRRLLASALVTLGVLLAGCSDPEADRQPGDPVTAEEAGVLAGLLARDTEEGGADVVVSAPFGEGGLLTLTGEVDFDGAAGRAQAVTSYGDGRPDDVRTLFFTREQIWFGDVPGLPEALAAAGLPDVPFVRRPVVTGPDAVPLTDVLVTVVLNLAAAEPDDDAAFRTGDHTWEGQRSIDRRLATVYAGEAGWSVAVDDTSGLLLQYVTPLPGQEDEVTVTLSDHGARTVALPEDGQTVDAAAHPEVAAAVGV</sequence>
<protein>
    <recommendedName>
        <fullName evidence="3">Lipoprotein</fullName>
    </recommendedName>
</protein>
<keyword evidence="2" id="KW-1185">Reference proteome</keyword>
<evidence type="ECO:0000313" key="2">
    <source>
        <dbReference type="Proteomes" id="UP000317484"/>
    </source>
</evidence>
<dbReference type="EMBL" id="FXTJ01000001">
    <property type="protein sequence ID" value="SMO47002.1"/>
    <property type="molecule type" value="Genomic_DNA"/>
</dbReference>
<dbReference type="Proteomes" id="UP000317484">
    <property type="component" value="Unassembled WGS sequence"/>
</dbReference>
<organism evidence="1 2">
    <name type="scientific">Geodermatophilus aquaeductus</name>
    <dbReference type="NCBI Taxonomy" id="1564161"/>
    <lineage>
        <taxon>Bacteria</taxon>
        <taxon>Bacillati</taxon>
        <taxon>Actinomycetota</taxon>
        <taxon>Actinomycetes</taxon>
        <taxon>Geodermatophilales</taxon>
        <taxon>Geodermatophilaceae</taxon>
        <taxon>Geodermatophilus</taxon>
    </lineage>
</organism>